<accession>A0ABT8XHJ2</accession>
<reference evidence="1" key="1">
    <citation type="submission" date="2022-04" db="EMBL/GenBank/DDBJ databases">
        <title>Shinella lacus sp. nov., a novel member of the genus Shinella from water.</title>
        <authorList>
            <person name="Deng Y."/>
        </authorList>
    </citation>
    <scope>NUCLEOTIDE SEQUENCE</scope>
    <source>
        <strain evidence="1">JCM 31239</strain>
    </source>
</reference>
<dbReference type="EMBL" id="WHSC02000007">
    <property type="protein sequence ID" value="MDO6123210.1"/>
    <property type="molecule type" value="Genomic_DNA"/>
</dbReference>
<keyword evidence="2" id="KW-1185">Reference proteome</keyword>
<dbReference type="RefSeq" id="WP_244760832.1">
    <property type="nucleotide sequence ID" value="NZ_JALJCJ010000002.1"/>
</dbReference>
<dbReference type="Proteomes" id="UP001177080">
    <property type="component" value="Unassembled WGS sequence"/>
</dbReference>
<organism evidence="1 2">
    <name type="scientific">Shinella curvata</name>
    <dbReference type="NCBI Taxonomy" id="1817964"/>
    <lineage>
        <taxon>Bacteria</taxon>
        <taxon>Pseudomonadati</taxon>
        <taxon>Pseudomonadota</taxon>
        <taxon>Alphaproteobacteria</taxon>
        <taxon>Hyphomicrobiales</taxon>
        <taxon>Rhizobiaceae</taxon>
        <taxon>Shinella</taxon>
    </lineage>
</organism>
<sequence length="86" mass="9780">MKNGSDSAEGEAMSSQAKWNNAHPLEMLAHQYVRSALKKGLLNKEPCEVCGAENVDAHHDDYSRPGVVRWLCRLHHRHHHMQEKAV</sequence>
<gene>
    <name evidence="1" type="ORF">GB928_018640</name>
</gene>
<evidence type="ECO:0000313" key="2">
    <source>
        <dbReference type="Proteomes" id="UP001177080"/>
    </source>
</evidence>
<comment type="caution">
    <text evidence="1">The sequence shown here is derived from an EMBL/GenBank/DDBJ whole genome shotgun (WGS) entry which is preliminary data.</text>
</comment>
<proteinExistence type="predicted"/>
<evidence type="ECO:0000313" key="1">
    <source>
        <dbReference type="EMBL" id="MDO6123210.1"/>
    </source>
</evidence>
<name>A0ABT8XHJ2_9HYPH</name>
<protein>
    <submittedName>
        <fullName evidence="1">Uncharacterized protein</fullName>
    </submittedName>
</protein>